<organism evidence="1 2">
    <name type="scientific">Caerostris extrusa</name>
    <name type="common">Bark spider</name>
    <name type="synonym">Caerostris bankana</name>
    <dbReference type="NCBI Taxonomy" id="172846"/>
    <lineage>
        <taxon>Eukaryota</taxon>
        <taxon>Metazoa</taxon>
        <taxon>Ecdysozoa</taxon>
        <taxon>Arthropoda</taxon>
        <taxon>Chelicerata</taxon>
        <taxon>Arachnida</taxon>
        <taxon>Araneae</taxon>
        <taxon>Araneomorphae</taxon>
        <taxon>Entelegynae</taxon>
        <taxon>Araneoidea</taxon>
        <taxon>Araneidae</taxon>
        <taxon>Caerostris</taxon>
    </lineage>
</organism>
<evidence type="ECO:0000313" key="1">
    <source>
        <dbReference type="EMBL" id="GIY91747.1"/>
    </source>
</evidence>
<proteinExistence type="predicted"/>
<keyword evidence="2" id="KW-1185">Reference proteome</keyword>
<sequence>MIVGKKLPKHNKPWWNEECSTAYKDRRKRAWDRFSALPHRFEVLYGFKHLRKSVAQPTAPRVKGLLGKDMSAAFRAKFRPMKLWQVIDS</sequence>
<gene>
    <name evidence="1" type="ORF">CEXT_45191</name>
</gene>
<dbReference type="AlphaFoldDB" id="A0AAV4X9C1"/>
<dbReference type="Proteomes" id="UP001054945">
    <property type="component" value="Unassembled WGS sequence"/>
</dbReference>
<comment type="caution">
    <text evidence="1">The sequence shown here is derived from an EMBL/GenBank/DDBJ whole genome shotgun (WGS) entry which is preliminary data.</text>
</comment>
<accession>A0AAV4X9C1</accession>
<protein>
    <submittedName>
        <fullName evidence="1">Uncharacterized protein</fullName>
    </submittedName>
</protein>
<dbReference type="EMBL" id="BPLR01017454">
    <property type="protein sequence ID" value="GIY91747.1"/>
    <property type="molecule type" value="Genomic_DNA"/>
</dbReference>
<reference evidence="1 2" key="1">
    <citation type="submission" date="2021-06" db="EMBL/GenBank/DDBJ databases">
        <title>Caerostris extrusa draft genome.</title>
        <authorList>
            <person name="Kono N."/>
            <person name="Arakawa K."/>
        </authorList>
    </citation>
    <scope>NUCLEOTIDE SEQUENCE [LARGE SCALE GENOMIC DNA]</scope>
</reference>
<evidence type="ECO:0000313" key="2">
    <source>
        <dbReference type="Proteomes" id="UP001054945"/>
    </source>
</evidence>
<name>A0AAV4X9C1_CAEEX</name>